<evidence type="ECO:0000256" key="1">
    <source>
        <dbReference type="ARBA" id="ARBA00023002"/>
    </source>
</evidence>
<accession>A0ABR3WZD7</accession>
<dbReference type="PANTHER" id="PTHR43157:SF22">
    <property type="entry name" value="SHORT-CHAIN DEHYDROGENASE_REDUCTASE PHMF"/>
    <property type="match status" value="1"/>
</dbReference>
<gene>
    <name evidence="2" type="ORF">Plec18167_008052</name>
</gene>
<dbReference type="Gene3D" id="3.40.50.720">
    <property type="entry name" value="NAD(P)-binding Rossmann-like Domain"/>
    <property type="match status" value="1"/>
</dbReference>
<dbReference type="SUPFAM" id="SSF51735">
    <property type="entry name" value="NAD(P)-binding Rossmann-fold domains"/>
    <property type="match status" value="1"/>
</dbReference>
<dbReference type="PRINTS" id="PR00081">
    <property type="entry name" value="GDHRDH"/>
</dbReference>
<evidence type="ECO:0000313" key="3">
    <source>
        <dbReference type="Proteomes" id="UP001583193"/>
    </source>
</evidence>
<proteinExistence type="predicted"/>
<dbReference type="Proteomes" id="UP001583193">
    <property type="component" value="Unassembled WGS sequence"/>
</dbReference>
<reference evidence="2 3" key="1">
    <citation type="journal article" date="2024" name="IMA Fungus">
        <title>IMA Genome - F19 : A genome assembly and annotation guide to empower mycologists, including annotated draft genome sequences of Ceratocystis pirilliformis, Diaporthe australafricana, Fusarium ophioides, Paecilomyces lecythidis, and Sporothrix stenoceras.</title>
        <authorList>
            <person name="Aylward J."/>
            <person name="Wilson A.M."/>
            <person name="Visagie C.M."/>
            <person name="Spraker J."/>
            <person name="Barnes I."/>
            <person name="Buitendag C."/>
            <person name="Ceriani C."/>
            <person name="Del Mar Angel L."/>
            <person name="du Plessis D."/>
            <person name="Fuchs T."/>
            <person name="Gasser K."/>
            <person name="Kramer D."/>
            <person name="Li W."/>
            <person name="Munsamy K."/>
            <person name="Piso A."/>
            <person name="Price J.L."/>
            <person name="Sonnekus B."/>
            <person name="Thomas C."/>
            <person name="van der Nest A."/>
            <person name="van Dijk A."/>
            <person name="van Heerden A."/>
            <person name="van Vuuren N."/>
            <person name="Yilmaz N."/>
            <person name="Duong T.A."/>
            <person name="van der Merwe N.A."/>
            <person name="Wingfield M.J."/>
            <person name="Wingfield B.D."/>
        </authorList>
    </citation>
    <scope>NUCLEOTIDE SEQUENCE [LARGE SCALE GENOMIC DNA]</scope>
    <source>
        <strain evidence="2 3">CMW 18167</strain>
    </source>
</reference>
<sequence length="342" mass="37858">MRLPSPRNLLQKPLAQPTSSFAGKNIIVTGANTGLGFEAAQKFTALGASRVILGVRDLEKGKRAKSLIEERTGVRDRIEVWQLDMNSYQSIRDFAARANATDISLDIALLNAGVYSVNYRQSPYGWEETLQVNVLSTALLALLLFPKLHKSSSLGRNDKAAVLEFVSSRRHEVVTISEDRKREESLLRSFNNAETFKSSEQYQVSKLFVMCIMQTLSSLAKNSSVCVTAVCPGFCQSDLSRGHQGIIAGIVRIILNTLVLRTAEEGSRTLVSGAALGPAAHGMFWYDDELHQLSAPILSGQEGEDFSRKIWREVIDALETDVPEVEERLRELESVEQGRKSD</sequence>
<keyword evidence="3" id="KW-1185">Reference proteome</keyword>
<dbReference type="EMBL" id="JAVDPF010000036">
    <property type="protein sequence ID" value="KAL1869049.1"/>
    <property type="molecule type" value="Genomic_DNA"/>
</dbReference>
<dbReference type="InterPro" id="IPR036291">
    <property type="entry name" value="NAD(P)-bd_dom_sf"/>
</dbReference>
<name>A0ABR3WZD7_9EURO</name>
<comment type="caution">
    <text evidence="2">The sequence shown here is derived from an EMBL/GenBank/DDBJ whole genome shotgun (WGS) entry which is preliminary data.</text>
</comment>
<evidence type="ECO:0000313" key="2">
    <source>
        <dbReference type="EMBL" id="KAL1869049.1"/>
    </source>
</evidence>
<dbReference type="PANTHER" id="PTHR43157">
    <property type="entry name" value="PHOSPHATIDYLINOSITOL-GLYCAN BIOSYNTHESIS CLASS F PROTEIN-RELATED"/>
    <property type="match status" value="1"/>
</dbReference>
<organism evidence="2 3">
    <name type="scientific">Paecilomyces lecythidis</name>
    <dbReference type="NCBI Taxonomy" id="3004212"/>
    <lineage>
        <taxon>Eukaryota</taxon>
        <taxon>Fungi</taxon>
        <taxon>Dikarya</taxon>
        <taxon>Ascomycota</taxon>
        <taxon>Pezizomycotina</taxon>
        <taxon>Eurotiomycetes</taxon>
        <taxon>Eurotiomycetidae</taxon>
        <taxon>Eurotiales</taxon>
        <taxon>Thermoascaceae</taxon>
        <taxon>Paecilomyces</taxon>
    </lineage>
</organism>
<protein>
    <submittedName>
        <fullName evidence="2">Uncharacterized protein</fullName>
    </submittedName>
</protein>
<dbReference type="Pfam" id="PF00106">
    <property type="entry name" value="adh_short"/>
    <property type="match status" value="1"/>
</dbReference>
<dbReference type="InterPro" id="IPR002347">
    <property type="entry name" value="SDR_fam"/>
</dbReference>
<keyword evidence="1" id="KW-0560">Oxidoreductase</keyword>